<keyword evidence="4" id="KW-1185">Reference proteome</keyword>
<dbReference type="InterPro" id="IPR001357">
    <property type="entry name" value="BRCT_dom"/>
</dbReference>
<feature type="domain" description="BRCT" evidence="2">
    <location>
        <begin position="109"/>
        <end position="202"/>
    </location>
</feature>
<name>A0A2A9NRW3_9AGAR</name>
<dbReference type="OrthoDB" id="427711at2759"/>
<dbReference type="Proteomes" id="UP000242287">
    <property type="component" value="Unassembled WGS sequence"/>
</dbReference>
<proteinExistence type="predicted"/>
<feature type="region of interest" description="Disordered" evidence="1">
    <location>
        <begin position="1"/>
        <end position="35"/>
    </location>
</feature>
<evidence type="ECO:0000256" key="1">
    <source>
        <dbReference type="SAM" id="MobiDB-lite"/>
    </source>
</evidence>
<sequence>MKTLDQYFTVSRPTTHRNSEETKPHGKYYHPYKSNPVRVPSHVATTKILLGTLSSSSNPITHSDIRKRTDIVVSTATGHQVAEGSANRLLYLQERDRKLEAQRECTTCDQNRALYLVRAYIDGYLEGTTDIEIKRLICTGGGRVMSTASNCTHIVTSRTLAASKVEGLLCGHKLNKVYIVRPEWVIDSMTIGKRQSEHNYSIKLNIM</sequence>
<protein>
    <recommendedName>
        <fullName evidence="2">BRCT domain-containing protein</fullName>
    </recommendedName>
</protein>
<dbReference type="InterPro" id="IPR036420">
    <property type="entry name" value="BRCT_dom_sf"/>
</dbReference>
<evidence type="ECO:0000313" key="3">
    <source>
        <dbReference type="EMBL" id="PFH52848.1"/>
    </source>
</evidence>
<organism evidence="3 4">
    <name type="scientific">Amanita thiersii Skay4041</name>
    <dbReference type="NCBI Taxonomy" id="703135"/>
    <lineage>
        <taxon>Eukaryota</taxon>
        <taxon>Fungi</taxon>
        <taxon>Dikarya</taxon>
        <taxon>Basidiomycota</taxon>
        <taxon>Agaricomycotina</taxon>
        <taxon>Agaricomycetes</taxon>
        <taxon>Agaricomycetidae</taxon>
        <taxon>Agaricales</taxon>
        <taxon>Pluteineae</taxon>
        <taxon>Amanitaceae</taxon>
        <taxon>Amanita</taxon>
    </lineage>
</organism>
<reference evidence="3 4" key="1">
    <citation type="submission" date="2014-02" db="EMBL/GenBank/DDBJ databases">
        <title>Transposable element dynamics among asymbiotic and ectomycorrhizal Amanita fungi.</title>
        <authorList>
            <consortium name="DOE Joint Genome Institute"/>
            <person name="Hess J."/>
            <person name="Skrede I."/>
            <person name="Wolfe B."/>
            <person name="LaButti K."/>
            <person name="Ohm R.A."/>
            <person name="Grigoriev I.V."/>
            <person name="Pringle A."/>
        </authorList>
    </citation>
    <scope>NUCLEOTIDE SEQUENCE [LARGE SCALE GENOMIC DNA]</scope>
    <source>
        <strain evidence="3 4">SKay4041</strain>
    </source>
</reference>
<evidence type="ECO:0000313" key="4">
    <source>
        <dbReference type="Proteomes" id="UP000242287"/>
    </source>
</evidence>
<accession>A0A2A9NRW3</accession>
<dbReference type="SUPFAM" id="SSF52113">
    <property type="entry name" value="BRCT domain"/>
    <property type="match status" value="1"/>
</dbReference>
<dbReference type="PROSITE" id="PS50172">
    <property type="entry name" value="BRCT"/>
    <property type="match status" value="1"/>
</dbReference>
<dbReference type="EMBL" id="KZ301977">
    <property type="protein sequence ID" value="PFH52848.1"/>
    <property type="molecule type" value="Genomic_DNA"/>
</dbReference>
<feature type="compositionally biased region" description="Polar residues" evidence="1">
    <location>
        <begin position="1"/>
        <end position="13"/>
    </location>
</feature>
<gene>
    <name evidence="3" type="ORF">AMATHDRAFT_56361</name>
</gene>
<evidence type="ECO:0000259" key="2">
    <source>
        <dbReference type="PROSITE" id="PS50172"/>
    </source>
</evidence>
<dbReference type="Gene3D" id="3.40.50.10190">
    <property type="entry name" value="BRCT domain"/>
    <property type="match status" value="1"/>
</dbReference>
<dbReference type="STRING" id="703135.A0A2A9NRW3"/>
<dbReference type="AlphaFoldDB" id="A0A2A9NRW3"/>